<keyword evidence="1" id="KW-0732">Signal</keyword>
<evidence type="ECO:0000313" key="2">
    <source>
        <dbReference type="EMBL" id="MEQ2221109.1"/>
    </source>
</evidence>
<gene>
    <name evidence="2" type="ORF">ILYODFUR_012269</name>
</gene>
<name>A0ABV0SKP3_9TELE</name>
<accession>A0ABV0SKP3</accession>
<evidence type="ECO:0008006" key="4">
    <source>
        <dbReference type="Google" id="ProtNLM"/>
    </source>
</evidence>
<protein>
    <recommendedName>
        <fullName evidence="4">Secreted protein</fullName>
    </recommendedName>
</protein>
<reference evidence="2 3" key="1">
    <citation type="submission" date="2021-06" db="EMBL/GenBank/DDBJ databases">
        <authorList>
            <person name="Palmer J.M."/>
        </authorList>
    </citation>
    <scope>NUCLEOTIDE SEQUENCE [LARGE SCALE GENOMIC DNA]</scope>
    <source>
        <strain evidence="3">if_2019</strain>
        <tissue evidence="2">Muscle</tissue>
    </source>
</reference>
<organism evidence="2 3">
    <name type="scientific">Ilyodon furcidens</name>
    <name type="common">goldbreast splitfin</name>
    <dbReference type="NCBI Taxonomy" id="33524"/>
    <lineage>
        <taxon>Eukaryota</taxon>
        <taxon>Metazoa</taxon>
        <taxon>Chordata</taxon>
        <taxon>Craniata</taxon>
        <taxon>Vertebrata</taxon>
        <taxon>Euteleostomi</taxon>
        <taxon>Actinopterygii</taxon>
        <taxon>Neopterygii</taxon>
        <taxon>Teleostei</taxon>
        <taxon>Neoteleostei</taxon>
        <taxon>Acanthomorphata</taxon>
        <taxon>Ovalentaria</taxon>
        <taxon>Atherinomorphae</taxon>
        <taxon>Cyprinodontiformes</taxon>
        <taxon>Goodeidae</taxon>
        <taxon>Ilyodon</taxon>
    </lineage>
</organism>
<sequence length="141" mass="15879">MLLHLCTINTFLFISYFRAIVSVSSPELSLLLFSCFQLRVRDDTLTDRIGSKHQLQHNSHTHTQSHTQSPCLIVLHTGSNKHTQLLPFFLTPMMDHLSTTATNQGERDGGHTPGPWTHLHCCFSDFFSLVLSARLAFTTAV</sequence>
<feature type="signal peptide" evidence="1">
    <location>
        <begin position="1"/>
        <end position="19"/>
    </location>
</feature>
<comment type="caution">
    <text evidence="2">The sequence shown here is derived from an EMBL/GenBank/DDBJ whole genome shotgun (WGS) entry which is preliminary data.</text>
</comment>
<dbReference type="Proteomes" id="UP001482620">
    <property type="component" value="Unassembled WGS sequence"/>
</dbReference>
<feature type="chain" id="PRO_5045256177" description="Secreted protein" evidence="1">
    <location>
        <begin position="20"/>
        <end position="141"/>
    </location>
</feature>
<evidence type="ECO:0000313" key="3">
    <source>
        <dbReference type="Proteomes" id="UP001482620"/>
    </source>
</evidence>
<proteinExistence type="predicted"/>
<keyword evidence="3" id="KW-1185">Reference proteome</keyword>
<evidence type="ECO:0000256" key="1">
    <source>
        <dbReference type="SAM" id="SignalP"/>
    </source>
</evidence>
<dbReference type="EMBL" id="JAHRIQ010000957">
    <property type="protein sequence ID" value="MEQ2221109.1"/>
    <property type="molecule type" value="Genomic_DNA"/>
</dbReference>